<dbReference type="GO" id="GO:0016646">
    <property type="term" value="F:oxidoreductase activity, acting on the CH-NH group of donors, NAD or NADP as acceptor"/>
    <property type="evidence" value="ECO:0007669"/>
    <property type="project" value="UniProtKB-ARBA"/>
</dbReference>
<dbReference type="InterPro" id="IPR052174">
    <property type="entry name" value="Flavoredoxin"/>
</dbReference>
<dbReference type="SUPFAM" id="SSF50475">
    <property type="entry name" value="FMN-binding split barrel"/>
    <property type="match status" value="1"/>
</dbReference>
<organism evidence="3 4">
    <name type="scientific">Halothermothrix orenii (strain H 168 / OCM 544 / DSM 9562)</name>
    <dbReference type="NCBI Taxonomy" id="373903"/>
    <lineage>
        <taxon>Bacteria</taxon>
        <taxon>Bacillati</taxon>
        <taxon>Bacillota</taxon>
        <taxon>Clostridia</taxon>
        <taxon>Halanaerobiales</taxon>
        <taxon>Halothermotrichaceae</taxon>
        <taxon>Halothermothrix</taxon>
    </lineage>
</organism>
<dbReference type="EMBL" id="CP001098">
    <property type="protein sequence ID" value="ACL69880.1"/>
    <property type="molecule type" value="Genomic_DNA"/>
</dbReference>
<dbReference type="AlphaFoldDB" id="B8CX61"/>
<dbReference type="GO" id="GO:0010181">
    <property type="term" value="F:FMN binding"/>
    <property type="evidence" value="ECO:0007669"/>
    <property type="project" value="InterPro"/>
</dbReference>
<dbReference type="STRING" id="373903.Hore_11280"/>
<proteinExistence type="inferred from homology"/>
<reference evidence="3 4" key="1">
    <citation type="journal article" date="2009" name="PLoS ONE">
        <title>Genome analysis of the anaerobic thermohalophilic bacterium Halothermothrix orenii.</title>
        <authorList>
            <person name="Mavromatis K."/>
            <person name="Ivanova N."/>
            <person name="Anderson I."/>
            <person name="Lykidis A."/>
            <person name="Hooper S.D."/>
            <person name="Sun H."/>
            <person name="Kunin V."/>
            <person name="Lapidus A."/>
            <person name="Hugenholtz P."/>
            <person name="Patel B."/>
            <person name="Kyrpides N.C."/>
        </authorList>
    </citation>
    <scope>NUCLEOTIDE SEQUENCE [LARGE SCALE GENOMIC DNA]</scope>
    <source>
        <strain evidence="4">H 168 / OCM 544 / DSM 9562</strain>
    </source>
</reference>
<gene>
    <name evidence="3" type="ordered locus">Hore_11280</name>
</gene>
<keyword evidence="4" id="KW-1185">Reference proteome</keyword>
<dbReference type="OrthoDB" id="9791490at2"/>
<dbReference type="Proteomes" id="UP000000719">
    <property type="component" value="Chromosome"/>
</dbReference>
<dbReference type="PANTHER" id="PTHR43567">
    <property type="entry name" value="FLAVOREDOXIN-RELATED-RELATED"/>
    <property type="match status" value="1"/>
</dbReference>
<dbReference type="PANTHER" id="PTHR43567:SF5">
    <property type="entry name" value="HYPOTHETICAL CYTOSOLIC PROTEIN"/>
    <property type="match status" value="1"/>
</dbReference>
<feature type="domain" description="Flavin reductase like" evidence="2">
    <location>
        <begin position="22"/>
        <end position="167"/>
    </location>
</feature>
<protein>
    <submittedName>
        <fullName evidence="3">Putative flavoredoxin</fullName>
    </submittedName>
</protein>
<dbReference type="Gene3D" id="2.30.110.10">
    <property type="entry name" value="Electron Transport, Fmn-binding Protein, Chain A"/>
    <property type="match status" value="1"/>
</dbReference>
<dbReference type="InterPro" id="IPR002563">
    <property type="entry name" value="Flavin_Rdtase-like_dom"/>
</dbReference>
<sequence length="168" mass="19649">MKKVEYNDYIKEMTEALPRGAFLTVKSGDKVNTMTIGWGNIGYIWGKPVFMVLVRDSRYTYQLIENSKEFTVSIPFKGMKEELSFCGTKSGRDFDKFKECNLKKLTPDHVSTPFIGGCDLHYECKIMFKQRMNPENLDGNLDKKWYPHKDYHTLYFGEILGCYFDKDI</sequence>
<dbReference type="HOGENOM" id="CLU_102849_0_0_9"/>
<evidence type="ECO:0000313" key="4">
    <source>
        <dbReference type="Proteomes" id="UP000000719"/>
    </source>
</evidence>
<dbReference type="RefSeq" id="WP_012636065.1">
    <property type="nucleotide sequence ID" value="NC_011899.1"/>
</dbReference>
<evidence type="ECO:0000313" key="3">
    <source>
        <dbReference type="EMBL" id="ACL69880.1"/>
    </source>
</evidence>
<dbReference type="eggNOG" id="COG1853">
    <property type="taxonomic scope" value="Bacteria"/>
</dbReference>
<dbReference type="Pfam" id="PF01613">
    <property type="entry name" value="Flavin_Reduct"/>
    <property type="match status" value="1"/>
</dbReference>
<comment type="similarity">
    <text evidence="1">Belongs to the flavoredoxin family.</text>
</comment>
<name>B8CX61_HALOH</name>
<dbReference type="KEGG" id="hor:Hore_11280"/>
<evidence type="ECO:0000256" key="1">
    <source>
        <dbReference type="ARBA" id="ARBA00038054"/>
    </source>
</evidence>
<dbReference type="InterPro" id="IPR012349">
    <property type="entry name" value="Split_barrel_FMN-bd"/>
</dbReference>
<accession>B8CX61</accession>
<evidence type="ECO:0000259" key="2">
    <source>
        <dbReference type="Pfam" id="PF01613"/>
    </source>
</evidence>